<organism evidence="1 2">
    <name type="scientific">Enterococcus larvae</name>
    <dbReference type="NCBI Taxonomy" id="2794352"/>
    <lineage>
        <taxon>Bacteria</taxon>
        <taxon>Bacillati</taxon>
        <taxon>Bacillota</taxon>
        <taxon>Bacilli</taxon>
        <taxon>Lactobacillales</taxon>
        <taxon>Enterococcaceae</taxon>
        <taxon>Enterococcus</taxon>
    </lineage>
</organism>
<comment type="caution">
    <text evidence="1">The sequence shown here is derived from an EMBL/GenBank/DDBJ whole genome shotgun (WGS) entry which is preliminary data.</text>
</comment>
<dbReference type="RefSeq" id="WP_209557908.1">
    <property type="nucleotide sequence ID" value="NZ_JAEDXU010000006.1"/>
</dbReference>
<sequence>MSYVPFEVLKKQVEHAVFYRLKELLPVLEFHVYQQAFEESEWVEFMRREIYSKYENGEVPSGRLEVLKTEWSIQLLPSLKSELRIVQ</sequence>
<evidence type="ECO:0000313" key="1">
    <source>
        <dbReference type="EMBL" id="MBP1047127.1"/>
    </source>
</evidence>
<proteinExistence type="predicted"/>
<evidence type="ECO:0000313" key="2">
    <source>
        <dbReference type="Proteomes" id="UP000673375"/>
    </source>
</evidence>
<dbReference type="EMBL" id="JAEDXU010000006">
    <property type="protein sequence ID" value="MBP1047127.1"/>
    <property type="molecule type" value="Genomic_DNA"/>
</dbReference>
<name>A0ABS4CLH2_9ENTE</name>
<gene>
    <name evidence="1" type="ORF">I6N96_12670</name>
</gene>
<reference evidence="1 2" key="1">
    <citation type="submission" date="2020-12" db="EMBL/GenBank/DDBJ databases">
        <title>Vagococcus allomyrinae sp. nov. and Enterococcus lavae sp. nov., isolated from the larvae of Allomyrina dichotoma.</title>
        <authorList>
            <person name="Lee S.D."/>
        </authorList>
    </citation>
    <scope>NUCLEOTIDE SEQUENCE [LARGE SCALE GENOMIC DNA]</scope>
    <source>
        <strain evidence="1 2">BWM-S5</strain>
    </source>
</reference>
<protein>
    <submittedName>
        <fullName evidence="1">Uncharacterized protein</fullName>
    </submittedName>
</protein>
<accession>A0ABS4CLH2</accession>
<keyword evidence="2" id="KW-1185">Reference proteome</keyword>
<dbReference type="Proteomes" id="UP000673375">
    <property type="component" value="Unassembled WGS sequence"/>
</dbReference>